<dbReference type="GO" id="GO:0005506">
    <property type="term" value="F:iron ion binding"/>
    <property type="evidence" value="ECO:0007669"/>
    <property type="project" value="InterPro"/>
</dbReference>
<protein>
    <submittedName>
        <fullName evidence="7">Uncharacterized protein</fullName>
    </submittedName>
</protein>
<gene>
    <name evidence="7" type="ORF">METZ01_LOCUS236402</name>
</gene>
<dbReference type="Pfam" id="PF05153">
    <property type="entry name" value="MIOX"/>
    <property type="match status" value="1"/>
</dbReference>
<evidence type="ECO:0000313" key="7">
    <source>
        <dbReference type="EMBL" id="SVB83548.1"/>
    </source>
</evidence>
<dbReference type="GO" id="GO:0050113">
    <property type="term" value="F:inositol oxygenase activity"/>
    <property type="evidence" value="ECO:0007669"/>
    <property type="project" value="InterPro"/>
</dbReference>
<evidence type="ECO:0000256" key="5">
    <source>
        <dbReference type="ARBA" id="ARBA00023002"/>
    </source>
</evidence>
<organism evidence="7">
    <name type="scientific">marine metagenome</name>
    <dbReference type="NCBI Taxonomy" id="408172"/>
    <lineage>
        <taxon>unclassified sequences</taxon>
        <taxon>metagenomes</taxon>
        <taxon>ecological metagenomes</taxon>
    </lineage>
</organism>
<comment type="subcellular location">
    <subcellularLocation>
        <location evidence="2">Cytoplasm</location>
    </subcellularLocation>
</comment>
<accession>A0A382H8C2</accession>
<dbReference type="EMBL" id="UINC01059771">
    <property type="protein sequence ID" value="SVB83548.1"/>
    <property type="molecule type" value="Genomic_DNA"/>
</dbReference>
<dbReference type="PANTHER" id="PTHR40202:SF1">
    <property type="entry name" value="HD DOMAIN-CONTAINING PROTEIN"/>
    <property type="match status" value="1"/>
</dbReference>
<evidence type="ECO:0000256" key="6">
    <source>
        <dbReference type="ARBA" id="ARBA00023004"/>
    </source>
</evidence>
<proteinExistence type="predicted"/>
<dbReference type="InterPro" id="IPR007828">
    <property type="entry name" value="Inositol_oxygenase"/>
</dbReference>
<keyword evidence="4" id="KW-0479">Metal-binding</keyword>
<keyword evidence="5" id="KW-0560">Oxidoreductase</keyword>
<keyword evidence="3" id="KW-0963">Cytoplasm</keyword>
<dbReference type="GO" id="GO:0019310">
    <property type="term" value="P:inositol catabolic process"/>
    <property type="evidence" value="ECO:0007669"/>
    <property type="project" value="InterPro"/>
</dbReference>
<evidence type="ECO:0000256" key="2">
    <source>
        <dbReference type="ARBA" id="ARBA00004496"/>
    </source>
</evidence>
<evidence type="ECO:0000256" key="1">
    <source>
        <dbReference type="ARBA" id="ARBA00001962"/>
    </source>
</evidence>
<keyword evidence="6" id="KW-0408">Iron</keyword>
<dbReference type="Gene3D" id="1.10.3210.10">
    <property type="entry name" value="Hypothetical protein af1432"/>
    <property type="match status" value="1"/>
</dbReference>
<sequence length="199" mass="22843">MYLAENGINIIPKSFLKGVFMFTRMDEGSQEDWEHIGAEHLPHIVDMPNRVIGMLEQLESFTGGFAVNQLHHCLQTATMARNAGASDEMVLISLIHDIGKVISVIGHGEICAEIIKPYVSEDAYHIIRTHQDFQGEHYYHYMDKPTDLRKQYVNETWYAKATEFTDDWDQQAFDPDFEVDSLESFKPLIEQFFGAPKQA</sequence>
<dbReference type="InterPro" id="IPR052567">
    <property type="entry name" value="OP_Dioxygenase"/>
</dbReference>
<dbReference type="AlphaFoldDB" id="A0A382H8C2"/>
<comment type="cofactor">
    <cofactor evidence="1">
        <name>Fe cation</name>
        <dbReference type="ChEBI" id="CHEBI:24875"/>
    </cofactor>
</comment>
<dbReference type="GO" id="GO:0005737">
    <property type="term" value="C:cytoplasm"/>
    <property type="evidence" value="ECO:0007669"/>
    <property type="project" value="UniProtKB-SubCell"/>
</dbReference>
<evidence type="ECO:0000256" key="4">
    <source>
        <dbReference type="ARBA" id="ARBA00022723"/>
    </source>
</evidence>
<reference evidence="7" key="1">
    <citation type="submission" date="2018-05" db="EMBL/GenBank/DDBJ databases">
        <authorList>
            <person name="Lanie J.A."/>
            <person name="Ng W.-L."/>
            <person name="Kazmierczak K.M."/>
            <person name="Andrzejewski T.M."/>
            <person name="Davidsen T.M."/>
            <person name="Wayne K.J."/>
            <person name="Tettelin H."/>
            <person name="Glass J.I."/>
            <person name="Rusch D."/>
            <person name="Podicherti R."/>
            <person name="Tsui H.-C.T."/>
            <person name="Winkler M.E."/>
        </authorList>
    </citation>
    <scope>NUCLEOTIDE SEQUENCE</scope>
</reference>
<dbReference type="SUPFAM" id="SSF109604">
    <property type="entry name" value="HD-domain/PDEase-like"/>
    <property type="match status" value="1"/>
</dbReference>
<evidence type="ECO:0000256" key="3">
    <source>
        <dbReference type="ARBA" id="ARBA00022490"/>
    </source>
</evidence>
<dbReference type="PANTHER" id="PTHR40202">
    <property type="match status" value="1"/>
</dbReference>
<name>A0A382H8C2_9ZZZZ</name>